<proteinExistence type="predicted"/>
<keyword evidence="2" id="KW-1185">Reference proteome</keyword>
<comment type="caution">
    <text evidence="1">The sequence shown here is derived from an EMBL/GenBank/DDBJ whole genome shotgun (WGS) entry which is preliminary data.</text>
</comment>
<dbReference type="AlphaFoldDB" id="A0A9D4EFA1"/>
<evidence type="ECO:0000313" key="1">
    <source>
        <dbReference type="EMBL" id="KAH3778598.1"/>
    </source>
</evidence>
<evidence type="ECO:0000313" key="2">
    <source>
        <dbReference type="Proteomes" id="UP000828390"/>
    </source>
</evidence>
<reference evidence="1" key="2">
    <citation type="submission" date="2020-11" db="EMBL/GenBank/DDBJ databases">
        <authorList>
            <person name="McCartney M.A."/>
            <person name="Auch B."/>
            <person name="Kono T."/>
            <person name="Mallez S."/>
            <person name="Becker A."/>
            <person name="Gohl D.M."/>
            <person name="Silverstein K.A.T."/>
            <person name="Koren S."/>
            <person name="Bechman K.B."/>
            <person name="Herman A."/>
            <person name="Abrahante J.E."/>
            <person name="Garbe J."/>
        </authorList>
    </citation>
    <scope>NUCLEOTIDE SEQUENCE</scope>
    <source>
        <strain evidence="1">Duluth1</strain>
        <tissue evidence="1">Whole animal</tissue>
    </source>
</reference>
<sequence>MSCLCERPARSSRYRIEWLHQTKNKPMLERVKDNVMSDKLVGLTPFNIYRKQLAGIEENKIAASFKDTRSHPVLERVTYFVYNTEKRHPFQSGQWSSVHACVPELKQQGILLLYHQPSSQTDAHTTP</sequence>
<accession>A0A9D4EFA1</accession>
<protein>
    <submittedName>
        <fullName evidence="1">Uncharacterized protein</fullName>
    </submittedName>
</protein>
<dbReference type="EMBL" id="JAIWYP010000009">
    <property type="protein sequence ID" value="KAH3778598.1"/>
    <property type="molecule type" value="Genomic_DNA"/>
</dbReference>
<organism evidence="1 2">
    <name type="scientific">Dreissena polymorpha</name>
    <name type="common">Zebra mussel</name>
    <name type="synonym">Mytilus polymorpha</name>
    <dbReference type="NCBI Taxonomy" id="45954"/>
    <lineage>
        <taxon>Eukaryota</taxon>
        <taxon>Metazoa</taxon>
        <taxon>Spiralia</taxon>
        <taxon>Lophotrochozoa</taxon>
        <taxon>Mollusca</taxon>
        <taxon>Bivalvia</taxon>
        <taxon>Autobranchia</taxon>
        <taxon>Heteroconchia</taxon>
        <taxon>Euheterodonta</taxon>
        <taxon>Imparidentia</taxon>
        <taxon>Neoheterodontei</taxon>
        <taxon>Myida</taxon>
        <taxon>Dreissenoidea</taxon>
        <taxon>Dreissenidae</taxon>
        <taxon>Dreissena</taxon>
    </lineage>
</organism>
<reference evidence="1" key="1">
    <citation type="journal article" date="2019" name="bioRxiv">
        <title>The Genome of the Zebra Mussel, Dreissena polymorpha: A Resource for Invasive Species Research.</title>
        <authorList>
            <person name="McCartney M.A."/>
            <person name="Auch B."/>
            <person name="Kono T."/>
            <person name="Mallez S."/>
            <person name="Zhang Y."/>
            <person name="Obille A."/>
            <person name="Becker A."/>
            <person name="Abrahante J.E."/>
            <person name="Garbe J."/>
            <person name="Badalamenti J.P."/>
            <person name="Herman A."/>
            <person name="Mangelson H."/>
            <person name="Liachko I."/>
            <person name="Sullivan S."/>
            <person name="Sone E.D."/>
            <person name="Koren S."/>
            <person name="Silverstein K.A.T."/>
            <person name="Beckman K.B."/>
            <person name="Gohl D.M."/>
        </authorList>
    </citation>
    <scope>NUCLEOTIDE SEQUENCE</scope>
    <source>
        <strain evidence="1">Duluth1</strain>
        <tissue evidence="1">Whole animal</tissue>
    </source>
</reference>
<name>A0A9D4EFA1_DREPO</name>
<dbReference type="Proteomes" id="UP000828390">
    <property type="component" value="Unassembled WGS sequence"/>
</dbReference>
<gene>
    <name evidence="1" type="ORF">DPMN_180067</name>
</gene>